<dbReference type="Gene3D" id="1.10.390.10">
    <property type="entry name" value="Neutral Protease Domain 2"/>
    <property type="match status" value="1"/>
</dbReference>
<dbReference type="GO" id="GO:0005615">
    <property type="term" value="C:extracellular space"/>
    <property type="evidence" value="ECO:0007669"/>
    <property type="project" value="TreeGrafter"/>
</dbReference>
<dbReference type="GO" id="GO:0042277">
    <property type="term" value="F:peptide binding"/>
    <property type="evidence" value="ECO:0007669"/>
    <property type="project" value="TreeGrafter"/>
</dbReference>
<dbReference type="GO" id="GO:0016020">
    <property type="term" value="C:membrane"/>
    <property type="evidence" value="ECO:0007669"/>
    <property type="project" value="TreeGrafter"/>
</dbReference>
<organism evidence="10">
    <name type="scientific">Fagus sylvatica</name>
    <name type="common">Beechnut</name>
    <dbReference type="NCBI Taxonomy" id="28930"/>
    <lineage>
        <taxon>Eukaryota</taxon>
        <taxon>Viridiplantae</taxon>
        <taxon>Streptophyta</taxon>
        <taxon>Embryophyta</taxon>
        <taxon>Tracheophyta</taxon>
        <taxon>Spermatophyta</taxon>
        <taxon>Magnoliopsida</taxon>
        <taxon>eudicotyledons</taxon>
        <taxon>Gunneridae</taxon>
        <taxon>Pentapetalae</taxon>
        <taxon>rosids</taxon>
        <taxon>fabids</taxon>
        <taxon>Fagales</taxon>
        <taxon>Fagaceae</taxon>
        <taxon>Fagus</taxon>
    </lineage>
</organism>
<dbReference type="InterPro" id="IPR027268">
    <property type="entry name" value="Peptidase_M4/M1_CTD_sf"/>
</dbReference>
<dbReference type="EMBL" id="OIVN01001136">
    <property type="protein sequence ID" value="SPC90302.1"/>
    <property type="molecule type" value="Genomic_DNA"/>
</dbReference>
<evidence type="ECO:0000256" key="2">
    <source>
        <dbReference type="ARBA" id="ARBA00010136"/>
    </source>
</evidence>
<keyword evidence="4" id="KW-0479">Metal-binding</keyword>
<dbReference type="SUPFAM" id="SSF55486">
    <property type="entry name" value="Metalloproteases ('zincins'), catalytic domain"/>
    <property type="match status" value="1"/>
</dbReference>
<evidence type="ECO:0000256" key="5">
    <source>
        <dbReference type="ARBA" id="ARBA00022801"/>
    </source>
</evidence>
<dbReference type="CDD" id="cd09601">
    <property type="entry name" value="M1_APN-Q_like"/>
    <property type="match status" value="1"/>
</dbReference>
<accession>A0A2N9FSU1</accession>
<dbReference type="GO" id="GO:0005737">
    <property type="term" value="C:cytoplasm"/>
    <property type="evidence" value="ECO:0007669"/>
    <property type="project" value="TreeGrafter"/>
</dbReference>
<dbReference type="GO" id="GO:0043171">
    <property type="term" value="P:peptide catabolic process"/>
    <property type="evidence" value="ECO:0007669"/>
    <property type="project" value="TreeGrafter"/>
</dbReference>
<dbReference type="InterPro" id="IPR001930">
    <property type="entry name" value="Peptidase_M1"/>
</dbReference>
<dbReference type="PANTHER" id="PTHR11533:SF274">
    <property type="entry name" value="AMINOPEPTIDASE"/>
    <property type="match status" value="1"/>
</dbReference>
<reference evidence="10" key="1">
    <citation type="submission" date="2018-02" db="EMBL/GenBank/DDBJ databases">
        <authorList>
            <person name="Cohen D.B."/>
            <person name="Kent A.D."/>
        </authorList>
    </citation>
    <scope>NUCLEOTIDE SEQUENCE</scope>
</reference>
<dbReference type="Gene3D" id="2.60.40.1730">
    <property type="entry name" value="tricorn interacting facor f3 domain"/>
    <property type="match status" value="1"/>
</dbReference>
<evidence type="ECO:0000256" key="4">
    <source>
        <dbReference type="ARBA" id="ARBA00022723"/>
    </source>
</evidence>
<dbReference type="PANTHER" id="PTHR11533">
    <property type="entry name" value="PROTEASE M1 ZINC METALLOPROTEASE"/>
    <property type="match status" value="1"/>
</dbReference>
<dbReference type="InterPro" id="IPR042097">
    <property type="entry name" value="Aminopeptidase_N-like_N_sf"/>
</dbReference>
<comment type="similarity">
    <text evidence="2">Belongs to the peptidase M1 family.</text>
</comment>
<proteinExistence type="inferred from homology"/>
<keyword evidence="5" id="KW-0378">Hydrolase</keyword>
<keyword evidence="3" id="KW-0645">Protease</keyword>
<evidence type="ECO:0000313" key="10">
    <source>
        <dbReference type="EMBL" id="SPC90302.1"/>
    </source>
</evidence>
<dbReference type="Pfam" id="PF01433">
    <property type="entry name" value="Peptidase_M1"/>
    <property type="match status" value="1"/>
</dbReference>
<dbReference type="AlphaFoldDB" id="A0A2N9FSU1"/>
<dbReference type="GO" id="GO:0006508">
    <property type="term" value="P:proteolysis"/>
    <property type="evidence" value="ECO:0007669"/>
    <property type="project" value="UniProtKB-KW"/>
</dbReference>
<dbReference type="InterPro" id="IPR050344">
    <property type="entry name" value="Peptidase_M1_aminopeptidases"/>
</dbReference>
<dbReference type="GO" id="GO:0070006">
    <property type="term" value="F:metalloaminopeptidase activity"/>
    <property type="evidence" value="ECO:0007669"/>
    <property type="project" value="TreeGrafter"/>
</dbReference>
<evidence type="ECO:0000256" key="3">
    <source>
        <dbReference type="ARBA" id="ARBA00022670"/>
    </source>
</evidence>
<dbReference type="InterPro" id="IPR045357">
    <property type="entry name" value="Aminopeptidase_N-like_N"/>
</dbReference>
<sequence>MAVTQFEAVDARRCFPCWDEPALKIRIDVPSELTALSNMPIADEKLDEKLDENIKTVYFEESPIMSTYLVAVVVGVFDHIEETTADGIKVRAYCPVGKSDKGKFALHVAVKSLDIFTRYFSTPYPLSKLDMVAVPEFSGGAMENYGLITYRENELLYDDLLSPAARKQIISYMATDIMFPEWKIWTQFLRQTADGLRMDALEQSHPIDVMK</sequence>
<evidence type="ECO:0000256" key="7">
    <source>
        <dbReference type="ARBA" id="ARBA00023049"/>
    </source>
</evidence>
<feature type="domain" description="Aminopeptidase N-like N-terminal" evidence="9">
    <location>
        <begin position="1"/>
        <end position="69"/>
    </location>
</feature>
<dbReference type="SUPFAM" id="SSF63737">
    <property type="entry name" value="Leukotriene A4 hydrolase N-terminal domain"/>
    <property type="match status" value="1"/>
</dbReference>
<dbReference type="InterPro" id="IPR014782">
    <property type="entry name" value="Peptidase_M1_dom"/>
</dbReference>
<dbReference type="InterPro" id="IPR034016">
    <property type="entry name" value="M1_APN-typ"/>
</dbReference>
<protein>
    <submittedName>
        <fullName evidence="10">Uncharacterized protein</fullName>
    </submittedName>
</protein>
<evidence type="ECO:0000259" key="9">
    <source>
        <dbReference type="Pfam" id="PF17900"/>
    </source>
</evidence>
<dbReference type="GO" id="GO:0008270">
    <property type="term" value="F:zinc ion binding"/>
    <property type="evidence" value="ECO:0007669"/>
    <property type="project" value="InterPro"/>
</dbReference>
<evidence type="ECO:0000256" key="1">
    <source>
        <dbReference type="ARBA" id="ARBA00001947"/>
    </source>
</evidence>
<evidence type="ECO:0000256" key="6">
    <source>
        <dbReference type="ARBA" id="ARBA00022833"/>
    </source>
</evidence>
<keyword evidence="6" id="KW-0862">Zinc</keyword>
<name>A0A2N9FSU1_FAGSY</name>
<evidence type="ECO:0000259" key="8">
    <source>
        <dbReference type="Pfam" id="PF01433"/>
    </source>
</evidence>
<feature type="domain" description="Peptidase M1 membrane alanine aminopeptidase" evidence="8">
    <location>
        <begin position="104"/>
        <end position="168"/>
    </location>
</feature>
<gene>
    <name evidence="10" type="ORF">FSB_LOCUS18184</name>
</gene>
<dbReference type="Pfam" id="PF17900">
    <property type="entry name" value="Peptidase_M1_N"/>
    <property type="match status" value="1"/>
</dbReference>
<dbReference type="PRINTS" id="PR00756">
    <property type="entry name" value="ALADIPTASE"/>
</dbReference>
<keyword evidence="7" id="KW-0482">Metalloprotease</keyword>
<comment type="cofactor">
    <cofactor evidence="1">
        <name>Zn(2+)</name>
        <dbReference type="ChEBI" id="CHEBI:29105"/>
    </cofactor>
</comment>